<protein>
    <submittedName>
        <fullName evidence="2">Uncharacterized protein</fullName>
    </submittedName>
</protein>
<sequence length="226" mass="24442">MDVQTLPPTTGKPNQKLKRSPLIVSDCLILLSIPMASLQGQKPVEKTCCPCPQHGYQKQSTCIGYKMSEMASSICKGHGQTTQCHSQTGSHHTHGQTVQCHGQTGTLHAYGQIVQCHSQTGTHHTHGQTAKCHGQTGSHHTLGKTAQCHSQTPGHCKRENQCTTHKNGHASGGMACQGKSKNRGKRKRGVLIQKIKDAVDENSSSDSESDDEKKCGTRKASLYQIL</sequence>
<evidence type="ECO:0000313" key="3">
    <source>
        <dbReference type="Proteomes" id="UP000327439"/>
    </source>
</evidence>
<dbReference type="AlphaFoldDB" id="A0A5J5S376"/>
<feature type="region of interest" description="Disordered" evidence="1">
    <location>
        <begin position="164"/>
        <end position="226"/>
    </location>
</feature>
<name>A0A5J5S376_GOSBA</name>
<feature type="compositionally biased region" description="Basic residues" evidence="1">
    <location>
        <begin position="180"/>
        <end position="189"/>
    </location>
</feature>
<evidence type="ECO:0000313" key="2">
    <source>
        <dbReference type="EMBL" id="KAB2037747.1"/>
    </source>
</evidence>
<dbReference type="OrthoDB" id="1001435at2759"/>
<keyword evidence="3" id="KW-1185">Reference proteome</keyword>
<reference evidence="3" key="1">
    <citation type="journal article" date="2020" name="Nat. Genet.">
        <title>Genomic diversifications of five Gossypium allopolyploid species and their impact on cotton improvement.</title>
        <authorList>
            <person name="Chen Z.J."/>
            <person name="Sreedasyam A."/>
            <person name="Ando A."/>
            <person name="Song Q."/>
            <person name="De Santiago L.M."/>
            <person name="Hulse-Kemp A.M."/>
            <person name="Ding M."/>
            <person name="Ye W."/>
            <person name="Kirkbride R.C."/>
            <person name="Jenkins J."/>
            <person name="Plott C."/>
            <person name="Lovell J."/>
            <person name="Lin Y.M."/>
            <person name="Vaughn R."/>
            <person name="Liu B."/>
            <person name="Simpson S."/>
            <person name="Scheffler B.E."/>
            <person name="Wen L."/>
            <person name="Saski C.A."/>
            <person name="Grover C.E."/>
            <person name="Hu G."/>
            <person name="Conover J.L."/>
            <person name="Carlson J.W."/>
            <person name="Shu S."/>
            <person name="Boston L.B."/>
            <person name="Williams M."/>
            <person name="Peterson D.G."/>
            <person name="McGee K."/>
            <person name="Jones D.C."/>
            <person name="Wendel J.F."/>
            <person name="Stelly D.M."/>
            <person name="Grimwood J."/>
            <person name="Schmutz J."/>
        </authorList>
    </citation>
    <scope>NUCLEOTIDE SEQUENCE [LARGE SCALE GENOMIC DNA]</scope>
    <source>
        <strain evidence="3">cv. 3-79</strain>
    </source>
</reference>
<evidence type="ECO:0000256" key="1">
    <source>
        <dbReference type="SAM" id="MobiDB-lite"/>
    </source>
</evidence>
<dbReference type="EMBL" id="CM018217">
    <property type="protein sequence ID" value="KAB2037747.1"/>
    <property type="molecule type" value="Genomic_DNA"/>
</dbReference>
<organism evidence="2 3">
    <name type="scientific">Gossypium barbadense</name>
    <name type="common">Sea Island cotton</name>
    <name type="synonym">Hibiscus barbadensis</name>
    <dbReference type="NCBI Taxonomy" id="3634"/>
    <lineage>
        <taxon>Eukaryota</taxon>
        <taxon>Viridiplantae</taxon>
        <taxon>Streptophyta</taxon>
        <taxon>Embryophyta</taxon>
        <taxon>Tracheophyta</taxon>
        <taxon>Spermatophyta</taxon>
        <taxon>Magnoliopsida</taxon>
        <taxon>eudicotyledons</taxon>
        <taxon>Gunneridae</taxon>
        <taxon>Pentapetalae</taxon>
        <taxon>rosids</taxon>
        <taxon>malvids</taxon>
        <taxon>Malvales</taxon>
        <taxon>Malvaceae</taxon>
        <taxon>Malvoideae</taxon>
        <taxon>Gossypium</taxon>
    </lineage>
</organism>
<accession>A0A5J5S376</accession>
<proteinExistence type="predicted"/>
<gene>
    <name evidence="2" type="ORF">ES319_D03G098500v1</name>
</gene>
<dbReference type="Proteomes" id="UP000327439">
    <property type="component" value="Chromosome D03"/>
</dbReference>